<evidence type="ECO:0000256" key="1">
    <source>
        <dbReference type="SAM" id="MobiDB-lite"/>
    </source>
</evidence>
<name>A0A6J5NXL6_9CAUD</name>
<gene>
    <name evidence="2" type="ORF">UFOVP810_57</name>
</gene>
<sequence>MSGTYRMQPPSPFPYSGGSRMEQALVPALQGPNSNSMLGYVLGAQLQRQADQMGYDREMDQYNLTTQQEAQRAQEATAADRVAQRDANIRAALINRHGAVMAPSDYNLTPEQRRIGTEFANANVDLLERRAEAAGRRGTGTGSTRPDVFTVMDARGLVTQENRVQAALTTLTDRTSARLARELKDVYDPNAQRQIRERVLAAEVTEREALTAQAAALRQQRAALRPGATPQQPAAPTVAAPAGGQPTAQVDAGSPTPLARTTTAPTAAPQAVNPGSLPAEALAAARAAAGQIPGGQVRVSNQTGRPVVLDKDNNVVQRF</sequence>
<organism evidence="2">
    <name type="scientific">uncultured Caudovirales phage</name>
    <dbReference type="NCBI Taxonomy" id="2100421"/>
    <lineage>
        <taxon>Viruses</taxon>
        <taxon>Duplodnaviria</taxon>
        <taxon>Heunggongvirae</taxon>
        <taxon>Uroviricota</taxon>
        <taxon>Caudoviricetes</taxon>
        <taxon>Peduoviridae</taxon>
        <taxon>Maltschvirus</taxon>
        <taxon>Maltschvirus maltsch</taxon>
    </lineage>
</organism>
<evidence type="ECO:0000313" key="2">
    <source>
        <dbReference type="EMBL" id="CAB4163773.1"/>
    </source>
</evidence>
<proteinExistence type="predicted"/>
<reference evidence="2" key="1">
    <citation type="submission" date="2020-04" db="EMBL/GenBank/DDBJ databases">
        <authorList>
            <person name="Chiriac C."/>
            <person name="Salcher M."/>
            <person name="Ghai R."/>
            <person name="Kavagutti S V."/>
        </authorList>
    </citation>
    <scope>NUCLEOTIDE SEQUENCE</scope>
</reference>
<accession>A0A6J5NXL6</accession>
<protein>
    <submittedName>
        <fullName evidence="2">Uncharacterized protein</fullName>
    </submittedName>
</protein>
<feature type="region of interest" description="Disordered" evidence="1">
    <location>
        <begin position="223"/>
        <end position="274"/>
    </location>
</feature>
<dbReference type="EMBL" id="LR796744">
    <property type="protein sequence ID" value="CAB4163773.1"/>
    <property type="molecule type" value="Genomic_DNA"/>
</dbReference>